<evidence type="ECO:0000256" key="7">
    <source>
        <dbReference type="ARBA" id="ARBA00023006"/>
    </source>
</evidence>
<keyword evidence="9" id="KW-0472">Membrane</keyword>
<evidence type="ECO:0000256" key="4">
    <source>
        <dbReference type="ARBA" id="ARBA00018070"/>
    </source>
</evidence>
<protein>
    <recommendedName>
        <fullName evidence="4">Autophagy-related protein 2</fullName>
    </recommendedName>
</protein>
<evidence type="ECO:0000313" key="14">
    <source>
        <dbReference type="EMBL" id="QGN16992.1"/>
    </source>
</evidence>
<feature type="compositionally biased region" description="Polar residues" evidence="13">
    <location>
        <begin position="211"/>
        <end position="221"/>
    </location>
</feature>
<evidence type="ECO:0000256" key="3">
    <source>
        <dbReference type="ARBA" id="ARBA00009714"/>
    </source>
</evidence>
<feature type="region of interest" description="Disordered" evidence="13">
    <location>
        <begin position="211"/>
        <end position="237"/>
    </location>
</feature>
<evidence type="ECO:0000256" key="8">
    <source>
        <dbReference type="ARBA" id="ARBA00023055"/>
    </source>
</evidence>
<dbReference type="PANTHER" id="PTHR13190">
    <property type="entry name" value="AUTOPHAGY-RELATED 2, ISOFORM A"/>
    <property type="match status" value="1"/>
</dbReference>
<evidence type="ECO:0000256" key="13">
    <source>
        <dbReference type="SAM" id="MobiDB-lite"/>
    </source>
</evidence>
<evidence type="ECO:0000256" key="1">
    <source>
        <dbReference type="ARBA" id="ARBA00004406"/>
    </source>
</evidence>
<comment type="similarity">
    <text evidence="3">Belongs to the ATG2 family.</text>
</comment>
<keyword evidence="8" id="KW-0445">Lipid transport</keyword>
<evidence type="ECO:0000256" key="10">
    <source>
        <dbReference type="ARBA" id="ARBA00024479"/>
    </source>
</evidence>
<evidence type="ECO:0000256" key="12">
    <source>
        <dbReference type="ARBA" id="ARBA00024631"/>
    </source>
</evidence>
<dbReference type="EMBL" id="CP015058">
    <property type="protein sequence ID" value="QGN16992.1"/>
    <property type="molecule type" value="Genomic_DNA"/>
</dbReference>
<evidence type="ECO:0000256" key="5">
    <source>
        <dbReference type="ARBA" id="ARBA00022448"/>
    </source>
</evidence>
<reference evidence="14 15" key="1">
    <citation type="submission" date="2016-03" db="EMBL/GenBank/DDBJ databases">
        <title>How can Kluyveromyces marxianus grow so fast - potential evolutionary course in Saccharomyces Complex revealed by comparative genomics.</title>
        <authorList>
            <person name="Mo W."/>
            <person name="Lu W."/>
            <person name="Yang X."/>
            <person name="Qi J."/>
            <person name="Lv H."/>
        </authorList>
    </citation>
    <scope>NUCLEOTIDE SEQUENCE [LARGE SCALE GENOMIC DNA]</scope>
    <source>
        <strain evidence="14 15">FIM1</strain>
    </source>
</reference>
<dbReference type="InterPro" id="IPR026849">
    <property type="entry name" value="ATG2"/>
</dbReference>
<evidence type="ECO:0000256" key="9">
    <source>
        <dbReference type="ARBA" id="ARBA00023136"/>
    </source>
</evidence>
<evidence type="ECO:0000313" key="15">
    <source>
        <dbReference type="Proteomes" id="UP000422736"/>
    </source>
</evidence>
<dbReference type="PANTHER" id="PTHR13190:SF1">
    <property type="entry name" value="AUTOPHAGY-RELATED 2, ISOFORM A"/>
    <property type="match status" value="1"/>
</dbReference>
<accession>A0ABX6EYZ0</accession>
<evidence type="ECO:0000256" key="2">
    <source>
        <dbReference type="ARBA" id="ARBA00004623"/>
    </source>
</evidence>
<dbReference type="Pfam" id="PF13329">
    <property type="entry name" value="ATG2_CAD"/>
    <property type="match status" value="1"/>
</dbReference>
<organism evidence="14 15">
    <name type="scientific">Kluyveromyces marxianus</name>
    <name type="common">Yeast</name>
    <name type="synonym">Candida kefyr</name>
    <dbReference type="NCBI Taxonomy" id="4911"/>
    <lineage>
        <taxon>Eukaryota</taxon>
        <taxon>Fungi</taxon>
        <taxon>Dikarya</taxon>
        <taxon>Ascomycota</taxon>
        <taxon>Saccharomycotina</taxon>
        <taxon>Saccharomycetes</taxon>
        <taxon>Saccharomycetales</taxon>
        <taxon>Saccharomycetaceae</taxon>
        <taxon>Kluyveromyces</taxon>
    </lineage>
</organism>
<keyword evidence="5" id="KW-0813">Transport</keyword>
<gene>
    <name evidence="14" type="primary">ATG2</name>
    <name evidence="14" type="ORF">FIM1_3719</name>
</gene>
<comment type="catalytic activity">
    <reaction evidence="10">
        <text>a 1,2-diacyl-sn-glycero-3-phospho-L-serine(in) = a 1,2-diacyl-sn-glycero-3-phospho-L-serine(out)</text>
        <dbReference type="Rhea" id="RHEA:38663"/>
        <dbReference type="ChEBI" id="CHEBI:57262"/>
    </reaction>
</comment>
<keyword evidence="15" id="KW-1185">Reference proteome</keyword>
<comment type="catalytic activity">
    <reaction evidence="11">
        <text>a 1,2-diacyl-sn-glycero-3-phosphoethanolamine(in) = a 1,2-diacyl-sn-glycero-3-phosphoethanolamine(out)</text>
        <dbReference type="Rhea" id="RHEA:38895"/>
        <dbReference type="ChEBI" id="CHEBI:64612"/>
    </reaction>
</comment>
<sequence>MTSWLPQNLQKRLLLYTIKQVSLFSNVDVSNLDVSIGSQSHFGFTDIDLNVCEINLPNIEVLSGRISKLNLQLAVAGNVEISGEGMVFVLKPADGFFDDDSSEQWASSLTKSVMDMTKSILDTELSEYQSKIYKDTNEDIKPPTALDSMMDKVLRVALSKLTINLKNVELQLIISPELMLKISISEVKMISADEKRIADVIGVSAVFSKPEQSVPSYGSSSSDKEDDNTSDSEDPLSTSITYSKLEATSIYLSAMESLVLDSLDGETYQFLNIDKIEVQFQGITSINDLKVHDLKIKINALDIHLENVSSILSHIMSLLNHVQLSNSEDKIRTQELKSYKRFQHEQNIEEDKTLTFVLLNSLKFHLRDNLFIMLTEISLNSSVSPYTSVSISDIQLVLDSKEYINRSDSSEPFLSLNKNSSTSEQKLHLNRDIKVEVDYSLMKQLILFANDYMCLYNQIIERPSTYADPSADPKFLLSSQNVCFLLNLGDLIMEFHFSPFFSNIPHTTFKIPKLSIFSVQNNEKSHIGELTDFEFHSRKSGCFNISGANSKFCASNVNTKTKATLENLEVSILESDMNKIIQCLSGVLGSLPELLLSSGETTSSKNMEKRSVRMMQSSAFLHNRTALSMFCVQINCMKIKISNISGKAFGDLMITARKSLIYQDKYSDLSISFTEFTAQRQYRSEKTDIIFDINHDSNIANFVINRTKVGKIKAYLTGVGIFIHTKWSELFSGQKTENSINEQKKNAKTLVSIPIDIKLYDCALSLKPCRLSTGLAINIPRAQINITKNEITLSTKILDLLLIDDMNLIHETDLGHTTSTSNWYEKQGYSSLVKIDTLSVRFCPGGVASTRVNVHKIDSSICSDSFNALIQTIIDLKPVVTYPENVKYQLEPELVSVFEDLTDQYFTTARISENDLEIYPDTYSNSGESLVFEENYFSPKLESPSKNEVNMAVFEILSNVKISVDEIKLKLYDGYDWKHTRKEINSAVEQLEENFKDGLSCPDAKVFDSIYIPAPRDEDENIKSNINMKIHNEETKEGKMKLRPTKKYKILIQGNGIKVNIQSGNDELRTTSTLPLSDNTYDILNETSVQINNLEIVDNLPTSTWNKFLTRTKLKTTNTLQQSPMFSLRFTMIRPTPHLYATELIFSVHVKPISLHVDQDALEFLTLFFQFKDPRFELIDDYPDIPYIQRFEINSVKILLDYKPKKVDYVGLRSGKTKEFMNFFILDQAKINLKHVILYGIDGFSRLETILTDIWTPDITKTQLPGILGALTPFKPFAGLSYGARALVSVPTEQYQQSGRLGTSLQKGGMVFLRTTGGEFVKLAVRLTSGTQTILESTEKLLGGQGSNGRNIKIKLVEGDEIVDAFIDESILRSTTLFDNTANDNNHLDVILPQGDTQKVISLYADQPKDFYSGLHDAYSSFGRNLNITFDSMKQAKNDIKTANGAQEAVSTVAKAAPLALIRPLIGVTEALSKTLQGLNNQYDQEEIAHIEEKYKSSN</sequence>
<proteinExistence type="inferred from homology"/>
<comment type="subcellular location">
    <subcellularLocation>
        <location evidence="1">Endoplasmic reticulum membrane</location>
        <topology evidence="1">Peripheral membrane protein</topology>
    </subcellularLocation>
    <subcellularLocation>
        <location evidence="2">Preautophagosomal structure membrane</location>
        <topology evidence="2">Peripheral membrane protein</topology>
    </subcellularLocation>
</comment>
<evidence type="ECO:0000256" key="6">
    <source>
        <dbReference type="ARBA" id="ARBA00022824"/>
    </source>
</evidence>
<keyword evidence="7" id="KW-0072">Autophagy</keyword>
<dbReference type="Proteomes" id="UP000422736">
    <property type="component" value="Chromosome 5"/>
</dbReference>
<feature type="compositionally biased region" description="Acidic residues" evidence="13">
    <location>
        <begin position="224"/>
        <end position="234"/>
    </location>
</feature>
<keyword evidence="6" id="KW-0256">Endoplasmic reticulum</keyword>
<comment type="catalytic activity">
    <reaction evidence="12">
        <text>a 1,2-diacyl-sn-glycero-3-phosphocholine(in) = a 1,2-diacyl-sn-glycero-3-phosphocholine(out)</text>
        <dbReference type="Rhea" id="RHEA:38571"/>
        <dbReference type="ChEBI" id="CHEBI:57643"/>
    </reaction>
</comment>
<evidence type="ECO:0000256" key="11">
    <source>
        <dbReference type="ARBA" id="ARBA00024615"/>
    </source>
</evidence>
<name>A0ABX6EYZ0_KLUMA</name>